<keyword evidence="3" id="KW-1185">Reference proteome</keyword>
<proteinExistence type="predicted"/>
<dbReference type="Proteomes" id="UP001348098">
    <property type="component" value="Unassembled WGS sequence"/>
</dbReference>
<evidence type="ECO:0000256" key="1">
    <source>
        <dbReference type="SAM" id="MobiDB-lite"/>
    </source>
</evidence>
<dbReference type="EMBL" id="JAYKYQ010000002">
    <property type="protein sequence ID" value="MEB3509797.1"/>
    <property type="molecule type" value="Genomic_DNA"/>
</dbReference>
<dbReference type="RefSeq" id="WP_195077785.1">
    <property type="nucleotide sequence ID" value="NZ_JAYESH010000001.1"/>
</dbReference>
<dbReference type="Pfam" id="PF02575">
    <property type="entry name" value="YbaB_DNA_bd"/>
    <property type="match status" value="1"/>
</dbReference>
<comment type="caution">
    <text evidence="2">The sequence shown here is derived from an EMBL/GenBank/DDBJ whole genome shotgun (WGS) entry which is preliminary data.</text>
</comment>
<sequence length="191" mass="20438">MAAFDVGHAADDLARMAADLERRAGRFQELEGRMQALTVTESSRDGRVGVTVDSSGVPTAIDLSPNSRGMDPGALSAEILSCMRRAQSSLRTRVTELVRDTVGDDEAGAAITAQYAQRFPDPEPSAASDDRTQGSPRDSAPNTPPAYTPPPGPVAADATSSPRGRKPNRDQIVVPDEPDPETEYYNRSWLV</sequence>
<protein>
    <submittedName>
        <fullName evidence="2">YbaB/EbfC family nucleoid-associated protein</fullName>
    </submittedName>
</protein>
<feature type="region of interest" description="Disordered" evidence="1">
    <location>
        <begin position="114"/>
        <end position="191"/>
    </location>
</feature>
<gene>
    <name evidence="2" type="ORF">U3653_07210</name>
</gene>
<reference evidence="2 3" key="1">
    <citation type="submission" date="2023-12" db="EMBL/GenBank/DDBJ databases">
        <title>novel species in genus Nocarida.</title>
        <authorList>
            <person name="Li Z."/>
        </authorList>
    </citation>
    <scope>NUCLEOTIDE SEQUENCE [LARGE SCALE GENOMIC DNA]</scope>
    <source>
        <strain evidence="2 3">CDC186</strain>
    </source>
</reference>
<feature type="region of interest" description="Disordered" evidence="1">
    <location>
        <begin position="41"/>
        <end position="71"/>
    </location>
</feature>
<evidence type="ECO:0000313" key="3">
    <source>
        <dbReference type="Proteomes" id="UP001348098"/>
    </source>
</evidence>
<dbReference type="InterPro" id="IPR004401">
    <property type="entry name" value="YbaB/EbfC"/>
</dbReference>
<accession>A0ABU6AR32</accession>
<dbReference type="InterPro" id="IPR036894">
    <property type="entry name" value="YbaB-like_sf"/>
</dbReference>
<dbReference type="Gene3D" id="3.30.1310.10">
    <property type="entry name" value="Nucleoid-associated protein YbaB-like domain"/>
    <property type="match status" value="1"/>
</dbReference>
<feature type="compositionally biased region" description="Pro residues" evidence="1">
    <location>
        <begin position="142"/>
        <end position="153"/>
    </location>
</feature>
<name>A0ABU6AR32_9NOCA</name>
<organism evidence="2 3">
    <name type="scientific">Nocardia implantans</name>
    <dbReference type="NCBI Taxonomy" id="3108168"/>
    <lineage>
        <taxon>Bacteria</taxon>
        <taxon>Bacillati</taxon>
        <taxon>Actinomycetota</taxon>
        <taxon>Actinomycetes</taxon>
        <taxon>Mycobacteriales</taxon>
        <taxon>Nocardiaceae</taxon>
        <taxon>Nocardia</taxon>
    </lineage>
</organism>
<evidence type="ECO:0000313" key="2">
    <source>
        <dbReference type="EMBL" id="MEB3509797.1"/>
    </source>
</evidence>